<evidence type="ECO:0000313" key="4">
    <source>
        <dbReference type="EMBL" id="OAA60144.1"/>
    </source>
</evidence>
<evidence type="ECO:0000259" key="3">
    <source>
        <dbReference type="PROSITE" id="PS50102"/>
    </source>
</evidence>
<sequence length="609" mass="67572">MKPLSRYRKHHRRDGQRTIRKSVSCEPLLDMSSSDEEDRTGGARLTRRSLTPSPAGKRLFAKRSASEAARSRPGSADSFQVGANHDDDVFAEDDDDSASVSGARTSEEDPSTSHMGQLPGDKIPSVDAQGIYPPTACIFAANLAQLYDDKTLEYEVTRTFSKYGPVFVKIRRDARHMPFAFCQFTCDEHAKEAKERGCNAYILGRQCRTEMAKAHTTFMVYKHSGDSVTVDEATNLMSSLGEVAEAEQLAADMQRSMRLPPTIVVRYKMYDPRRDVPGTFRGDRKYKVIPYDPRPSGNAKPDPQGSPNRAQFLHQYDRDRRSVYMGNLPMNMTEEILRNLVGACGEIASVVLFKKPVPGSPSKMTCFAFIEFSRPDTADDAIKTFNNTDINGFRVRVDRKQSRTFETPRRQIPMRSTQYSHSTFPRRRHAPVMAPVSPLHTMFDPPAGPSKPSSHHSSPIDSEQTPRTAVEAAQTISGESNLFTPTPKRSYGNGNGGFAYGNMETPMAMQQQHAPMPMGWMPPFPPYPYGPPMSPYGPMTPHGTPGVMYPGYNPGPYYPGMYDMYPMASPPHMMAPPPQIQPAPAPPVRAEAPAEAQPASGGQDTKEEK</sequence>
<dbReference type="PROSITE" id="PS50102">
    <property type="entry name" value="RRM"/>
    <property type="match status" value="2"/>
</dbReference>
<dbReference type="InterPro" id="IPR000504">
    <property type="entry name" value="RRM_dom"/>
</dbReference>
<feature type="compositionally biased region" description="Low complexity" evidence="2">
    <location>
        <begin position="450"/>
        <end position="459"/>
    </location>
</feature>
<keyword evidence="5" id="KW-1185">Reference proteome</keyword>
<dbReference type="Proteomes" id="UP000076744">
    <property type="component" value="Unassembled WGS sequence"/>
</dbReference>
<dbReference type="InterPro" id="IPR012677">
    <property type="entry name" value="Nucleotide-bd_a/b_plait_sf"/>
</dbReference>
<dbReference type="STRING" id="1081104.A0A167T1A7"/>
<feature type="domain" description="RRM" evidence="3">
    <location>
        <begin position="321"/>
        <end position="402"/>
    </location>
</feature>
<feature type="domain" description="RRM" evidence="3">
    <location>
        <begin position="136"/>
        <end position="214"/>
    </location>
</feature>
<evidence type="ECO:0000256" key="2">
    <source>
        <dbReference type="SAM" id="MobiDB-lite"/>
    </source>
</evidence>
<feature type="compositionally biased region" description="Pro residues" evidence="2">
    <location>
        <begin position="573"/>
        <end position="587"/>
    </location>
</feature>
<dbReference type="CDD" id="cd00590">
    <property type="entry name" value="RRM_SF"/>
    <property type="match status" value="1"/>
</dbReference>
<dbReference type="RefSeq" id="XP_018703257.1">
    <property type="nucleotide sequence ID" value="XM_018849758.1"/>
</dbReference>
<gene>
    <name evidence="4" type="ORF">ISF_06154</name>
</gene>
<dbReference type="PANTHER" id="PTHR48034">
    <property type="entry name" value="TRANSFORMER-2 SEX-DETERMINING PROTEIN-RELATED"/>
    <property type="match status" value="1"/>
</dbReference>
<feature type="compositionally biased region" description="Low complexity" evidence="2">
    <location>
        <begin position="62"/>
        <end position="76"/>
    </location>
</feature>
<feature type="compositionally biased region" description="Polar residues" evidence="2">
    <location>
        <begin position="474"/>
        <end position="484"/>
    </location>
</feature>
<comment type="caution">
    <text evidence="4">The sequence shown here is derived from an EMBL/GenBank/DDBJ whole genome shotgun (WGS) entry which is preliminary data.</text>
</comment>
<evidence type="ECO:0000313" key="5">
    <source>
        <dbReference type="Proteomes" id="UP000076744"/>
    </source>
</evidence>
<organism evidence="4 5">
    <name type="scientific">Cordyceps fumosorosea (strain ARSEF 2679)</name>
    <name type="common">Isaria fumosorosea</name>
    <dbReference type="NCBI Taxonomy" id="1081104"/>
    <lineage>
        <taxon>Eukaryota</taxon>
        <taxon>Fungi</taxon>
        <taxon>Dikarya</taxon>
        <taxon>Ascomycota</taxon>
        <taxon>Pezizomycotina</taxon>
        <taxon>Sordariomycetes</taxon>
        <taxon>Hypocreomycetidae</taxon>
        <taxon>Hypocreales</taxon>
        <taxon>Cordycipitaceae</taxon>
        <taxon>Cordyceps</taxon>
    </lineage>
</organism>
<proteinExistence type="predicted"/>
<protein>
    <submittedName>
        <fullName evidence="4">RNA-binding protein</fullName>
    </submittedName>
</protein>
<name>A0A167T1A7_CORFA</name>
<dbReference type="SMART" id="SM00360">
    <property type="entry name" value="RRM"/>
    <property type="match status" value="2"/>
</dbReference>
<feature type="region of interest" description="Disordered" evidence="2">
    <location>
        <begin position="278"/>
        <end position="309"/>
    </location>
</feature>
<dbReference type="GeneID" id="30022446"/>
<feature type="compositionally biased region" description="Low complexity" evidence="2">
    <location>
        <begin position="588"/>
        <end position="599"/>
    </location>
</feature>
<dbReference type="SUPFAM" id="SSF54928">
    <property type="entry name" value="RNA-binding domain, RBD"/>
    <property type="match status" value="2"/>
</dbReference>
<reference evidence="4 5" key="1">
    <citation type="journal article" date="2016" name="Genome Biol. Evol.">
        <title>Divergent and convergent evolution of fungal pathogenicity.</title>
        <authorList>
            <person name="Shang Y."/>
            <person name="Xiao G."/>
            <person name="Zheng P."/>
            <person name="Cen K."/>
            <person name="Zhan S."/>
            <person name="Wang C."/>
        </authorList>
    </citation>
    <scope>NUCLEOTIDE SEQUENCE [LARGE SCALE GENOMIC DNA]</scope>
    <source>
        <strain evidence="4 5">ARSEF 2679</strain>
    </source>
</reference>
<dbReference type="GO" id="GO:0003723">
    <property type="term" value="F:RNA binding"/>
    <property type="evidence" value="ECO:0007669"/>
    <property type="project" value="UniProtKB-UniRule"/>
</dbReference>
<dbReference type="InterPro" id="IPR050441">
    <property type="entry name" value="RBM"/>
</dbReference>
<feature type="region of interest" description="Disordered" evidence="2">
    <location>
        <begin position="436"/>
        <end position="490"/>
    </location>
</feature>
<dbReference type="Pfam" id="PF00076">
    <property type="entry name" value="RRM_1"/>
    <property type="match status" value="2"/>
</dbReference>
<feature type="region of interest" description="Disordered" evidence="2">
    <location>
        <begin position="572"/>
        <end position="609"/>
    </location>
</feature>
<dbReference type="Gene3D" id="3.30.70.330">
    <property type="match status" value="2"/>
</dbReference>
<keyword evidence="1" id="KW-0694">RNA-binding</keyword>
<evidence type="ECO:0000256" key="1">
    <source>
        <dbReference type="PROSITE-ProRule" id="PRU00176"/>
    </source>
</evidence>
<dbReference type="AlphaFoldDB" id="A0A167T1A7"/>
<accession>A0A167T1A7</accession>
<feature type="compositionally biased region" description="Basic residues" evidence="2">
    <location>
        <begin position="1"/>
        <end position="20"/>
    </location>
</feature>
<dbReference type="OrthoDB" id="410044at2759"/>
<feature type="region of interest" description="Disordered" evidence="2">
    <location>
        <begin position="1"/>
        <end position="125"/>
    </location>
</feature>
<dbReference type="InterPro" id="IPR035979">
    <property type="entry name" value="RBD_domain_sf"/>
</dbReference>
<dbReference type="EMBL" id="AZHB01000015">
    <property type="protein sequence ID" value="OAA60144.1"/>
    <property type="molecule type" value="Genomic_DNA"/>
</dbReference>